<dbReference type="InterPro" id="IPR008969">
    <property type="entry name" value="CarboxyPept-like_regulatory"/>
</dbReference>
<dbReference type="Gene3D" id="2.60.40.1120">
    <property type="entry name" value="Carboxypeptidase-like, regulatory domain"/>
    <property type="match status" value="1"/>
</dbReference>
<comment type="similarity">
    <text evidence="11 12">Belongs to the TonB-dependent receptor family.</text>
</comment>
<dbReference type="EMBL" id="PRDK01000003">
    <property type="protein sequence ID" value="MBE8713177.1"/>
    <property type="molecule type" value="Genomic_DNA"/>
</dbReference>
<sequence>MKYNAIVKIGTILALLTGFVQLSNAQEENPKPIINATLTGTVIDAVTKEPLQGATIQLEAVTHQVKTDNKGVFQFVTGQKLPFTVNVSIIGYQTKRLVIETSPAIIELSPRLESLDQVIVTSRRRKEQLQDVPIAISTLRGAALEDAGAFNVNRLKELVPTVQLYTSNARNTTLNIRGLGSTYGLTNDGIDPGVGFYLDGVYIARPAATWLDFIDIEQIEVLRGPQGTLFGKNTTAGAFNITSRLPQFSPEANFELSYGNLGFIQAKTSITGPLAKNLAARVSFSGTQRNGSLFNVHTNRNINDINNLGFRGQLLYTPNENVKLLLSGDMSAQRPDGYGWAVAGVVETQRADYRQFNAIISDLGYTLPYESAFERKIDLDTQSKADNELGGVSFNADFKIGNGTLTSTSAWRYWNWVPLNDRDYLGLPVYTVSAGNSVHHQYSQEFRYSGKISEKVSGVVGLFGLYQDLGTDPVHTEEAGSALWRFQKSSTSSLWETPGLFDNFGIRTTYGIRSTSLAAYSQIDWSVTDKLHILPGLRYNYDKKVANYDRQTYGGLDTDDPALIALKNGVYTNQTFDINADAGNLSGQLSARYQFNPKINAYATYSISYKPIGINVGGLPTANGEVLLDLAEVKPEAVDHKEIGIKTSPRRNIILNLAVYQTDIKDYQTQVQTPEPGVNRGYLANAEKVRVQGIELDGSANIGHFLRLNAAFAYTDGKYVKFTNAPVPLEEVGGAQAFKDISGGELPGISKWSWSAGAETNTSGKLIGINGSYFFGADLFYRSKFSSNSSPSQFLNIDAYALLNARLGFRGSNGISIIVWSRNLGGKDYYEQLLAAPGSYGQYAGVVGDPRTYGVTLKYNWKQNN</sequence>
<accession>A0A928UYK0</accession>
<evidence type="ECO:0000256" key="8">
    <source>
        <dbReference type="ARBA" id="ARBA00023077"/>
    </source>
</evidence>
<dbReference type="GO" id="GO:0006826">
    <property type="term" value="P:iron ion transport"/>
    <property type="evidence" value="ECO:0007669"/>
    <property type="project" value="UniProtKB-KW"/>
</dbReference>
<comment type="caution">
    <text evidence="16">The sequence shown here is derived from an EMBL/GenBank/DDBJ whole genome shotgun (WGS) entry which is preliminary data.</text>
</comment>
<evidence type="ECO:0000256" key="5">
    <source>
        <dbReference type="ARBA" id="ARBA00022692"/>
    </source>
</evidence>
<keyword evidence="7" id="KW-0406">Ion transport</keyword>
<dbReference type="Pfam" id="PF13715">
    <property type="entry name" value="CarbopepD_reg_2"/>
    <property type="match status" value="1"/>
</dbReference>
<feature type="signal peptide" evidence="13">
    <location>
        <begin position="1"/>
        <end position="25"/>
    </location>
</feature>
<gene>
    <name evidence="16" type="ORF">C4F49_05755</name>
</gene>
<evidence type="ECO:0000313" key="17">
    <source>
        <dbReference type="Proteomes" id="UP000616201"/>
    </source>
</evidence>
<dbReference type="AlphaFoldDB" id="A0A928UYK0"/>
<comment type="subcellular location">
    <subcellularLocation>
        <location evidence="1 11">Cell outer membrane</location>
        <topology evidence="1 11">Multi-pass membrane protein</topology>
    </subcellularLocation>
</comment>
<feature type="chain" id="PRO_5037311661" evidence="13">
    <location>
        <begin position="26"/>
        <end position="865"/>
    </location>
</feature>
<evidence type="ECO:0000313" key="16">
    <source>
        <dbReference type="EMBL" id="MBE8713177.1"/>
    </source>
</evidence>
<evidence type="ECO:0000256" key="6">
    <source>
        <dbReference type="ARBA" id="ARBA00023004"/>
    </source>
</evidence>
<dbReference type="InterPro" id="IPR000531">
    <property type="entry name" value="Beta-barrel_TonB"/>
</dbReference>
<dbReference type="InterPro" id="IPR036942">
    <property type="entry name" value="Beta-barrel_TonB_sf"/>
</dbReference>
<dbReference type="PROSITE" id="PS52016">
    <property type="entry name" value="TONB_DEPENDENT_REC_3"/>
    <property type="match status" value="1"/>
</dbReference>
<dbReference type="SUPFAM" id="SSF49464">
    <property type="entry name" value="Carboxypeptidase regulatory domain-like"/>
    <property type="match status" value="1"/>
</dbReference>
<reference evidence="16" key="1">
    <citation type="submission" date="2018-02" db="EMBL/GenBank/DDBJ databases">
        <authorList>
            <person name="Vasarhelyi B.M."/>
            <person name="Deshmukh S."/>
            <person name="Balint B."/>
            <person name="Kukolya J."/>
        </authorList>
    </citation>
    <scope>NUCLEOTIDE SEQUENCE</scope>
    <source>
        <strain evidence="16">KB22</strain>
    </source>
</reference>
<protein>
    <submittedName>
        <fullName evidence="16">TonB-dependent receptor</fullName>
    </submittedName>
</protein>
<proteinExistence type="inferred from homology"/>
<dbReference type="Pfam" id="PF07715">
    <property type="entry name" value="Plug"/>
    <property type="match status" value="1"/>
</dbReference>
<dbReference type="Gene3D" id="2.40.170.20">
    <property type="entry name" value="TonB-dependent receptor, beta-barrel domain"/>
    <property type="match status" value="1"/>
</dbReference>
<evidence type="ECO:0000256" key="4">
    <source>
        <dbReference type="ARBA" id="ARBA00022496"/>
    </source>
</evidence>
<dbReference type="Proteomes" id="UP000616201">
    <property type="component" value="Unassembled WGS sequence"/>
</dbReference>
<evidence type="ECO:0000256" key="1">
    <source>
        <dbReference type="ARBA" id="ARBA00004571"/>
    </source>
</evidence>
<keyword evidence="16" id="KW-0675">Receptor</keyword>
<dbReference type="SUPFAM" id="SSF56935">
    <property type="entry name" value="Porins"/>
    <property type="match status" value="1"/>
</dbReference>
<keyword evidence="8 12" id="KW-0798">TonB box</keyword>
<dbReference type="RefSeq" id="WP_196935568.1">
    <property type="nucleotide sequence ID" value="NZ_MU158698.1"/>
</dbReference>
<keyword evidence="2 11" id="KW-0813">Transport</keyword>
<organism evidence="16 17">
    <name type="scientific">Sphingobacterium hungaricum</name>
    <dbReference type="NCBI Taxonomy" id="2082723"/>
    <lineage>
        <taxon>Bacteria</taxon>
        <taxon>Pseudomonadati</taxon>
        <taxon>Bacteroidota</taxon>
        <taxon>Sphingobacteriia</taxon>
        <taxon>Sphingobacteriales</taxon>
        <taxon>Sphingobacteriaceae</taxon>
        <taxon>Sphingobacterium</taxon>
    </lineage>
</organism>
<evidence type="ECO:0000256" key="7">
    <source>
        <dbReference type="ARBA" id="ARBA00023065"/>
    </source>
</evidence>
<dbReference type="GO" id="GO:0009279">
    <property type="term" value="C:cell outer membrane"/>
    <property type="evidence" value="ECO:0007669"/>
    <property type="project" value="UniProtKB-SubCell"/>
</dbReference>
<evidence type="ECO:0000256" key="2">
    <source>
        <dbReference type="ARBA" id="ARBA00022448"/>
    </source>
</evidence>
<evidence type="ECO:0000256" key="3">
    <source>
        <dbReference type="ARBA" id="ARBA00022452"/>
    </source>
</evidence>
<keyword evidence="9 11" id="KW-0472">Membrane</keyword>
<dbReference type="InterPro" id="IPR012910">
    <property type="entry name" value="Plug_dom"/>
</dbReference>
<evidence type="ECO:0000259" key="14">
    <source>
        <dbReference type="Pfam" id="PF00593"/>
    </source>
</evidence>
<evidence type="ECO:0000259" key="15">
    <source>
        <dbReference type="Pfam" id="PF07715"/>
    </source>
</evidence>
<keyword evidence="17" id="KW-1185">Reference proteome</keyword>
<evidence type="ECO:0000256" key="9">
    <source>
        <dbReference type="ARBA" id="ARBA00023136"/>
    </source>
</evidence>
<keyword evidence="3 11" id="KW-1134">Transmembrane beta strand</keyword>
<evidence type="ECO:0000256" key="12">
    <source>
        <dbReference type="RuleBase" id="RU003357"/>
    </source>
</evidence>
<dbReference type="InterPro" id="IPR039426">
    <property type="entry name" value="TonB-dep_rcpt-like"/>
</dbReference>
<evidence type="ECO:0000256" key="11">
    <source>
        <dbReference type="PROSITE-ProRule" id="PRU01360"/>
    </source>
</evidence>
<evidence type="ECO:0000256" key="10">
    <source>
        <dbReference type="ARBA" id="ARBA00023237"/>
    </source>
</evidence>
<keyword evidence="13" id="KW-0732">Signal</keyword>
<feature type="domain" description="TonB-dependent receptor-like beta-barrel" evidence="14">
    <location>
        <begin position="372"/>
        <end position="811"/>
    </location>
</feature>
<dbReference type="Pfam" id="PF00593">
    <property type="entry name" value="TonB_dep_Rec_b-barrel"/>
    <property type="match status" value="1"/>
</dbReference>
<feature type="domain" description="TonB-dependent receptor plug" evidence="15">
    <location>
        <begin position="129"/>
        <end position="238"/>
    </location>
</feature>
<keyword evidence="4" id="KW-0410">Iron transport</keyword>
<keyword evidence="5 11" id="KW-0812">Transmembrane</keyword>
<keyword evidence="10 11" id="KW-0998">Cell outer membrane</keyword>
<keyword evidence="6" id="KW-0408">Iron</keyword>
<name>A0A928UYK0_9SPHI</name>
<dbReference type="PANTHER" id="PTHR32552:SF81">
    <property type="entry name" value="TONB-DEPENDENT OUTER MEMBRANE RECEPTOR"/>
    <property type="match status" value="1"/>
</dbReference>
<evidence type="ECO:0000256" key="13">
    <source>
        <dbReference type="SAM" id="SignalP"/>
    </source>
</evidence>
<dbReference type="PANTHER" id="PTHR32552">
    <property type="entry name" value="FERRICHROME IRON RECEPTOR-RELATED"/>
    <property type="match status" value="1"/>
</dbReference>